<organism evidence="2">
    <name type="scientific">Arion vulgaris</name>
    <dbReference type="NCBI Taxonomy" id="1028688"/>
    <lineage>
        <taxon>Eukaryota</taxon>
        <taxon>Metazoa</taxon>
        <taxon>Spiralia</taxon>
        <taxon>Lophotrochozoa</taxon>
        <taxon>Mollusca</taxon>
        <taxon>Gastropoda</taxon>
        <taxon>Heterobranchia</taxon>
        <taxon>Euthyneura</taxon>
        <taxon>Panpulmonata</taxon>
        <taxon>Eupulmonata</taxon>
        <taxon>Stylommatophora</taxon>
        <taxon>Helicina</taxon>
        <taxon>Arionoidea</taxon>
        <taxon>Arionidae</taxon>
        <taxon>Arion</taxon>
    </lineage>
</organism>
<feature type="non-terminal residue" evidence="2">
    <location>
        <position position="1"/>
    </location>
</feature>
<evidence type="ECO:0000256" key="1">
    <source>
        <dbReference type="SAM" id="MobiDB-lite"/>
    </source>
</evidence>
<accession>A0A0B6Y0S1</accession>
<proteinExistence type="predicted"/>
<dbReference type="AlphaFoldDB" id="A0A0B6Y0S1"/>
<sequence>TEMSKLLDKETLNPFLTRDQDISFENNLLRSLKGRHAYIKKGSSGYARRNITALLNKSRSPGSRNTPSPRSRKTPSPR</sequence>
<reference evidence="2" key="1">
    <citation type="submission" date="2014-12" db="EMBL/GenBank/DDBJ databases">
        <title>Insight into the proteome of Arion vulgaris.</title>
        <authorList>
            <person name="Aradska J."/>
            <person name="Bulat T."/>
            <person name="Smidak R."/>
            <person name="Sarate P."/>
            <person name="Gangsoo J."/>
            <person name="Sialana F."/>
            <person name="Bilban M."/>
            <person name="Lubec G."/>
        </authorList>
    </citation>
    <scope>NUCLEOTIDE SEQUENCE</scope>
    <source>
        <tissue evidence="2">Skin</tissue>
    </source>
</reference>
<feature type="region of interest" description="Disordered" evidence="1">
    <location>
        <begin position="54"/>
        <end position="78"/>
    </location>
</feature>
<evidence type="ECO:0000313" key="2">
    <source>
        <dbReference type="EMBL" id="CEK49754.1"/>
    </source>
</evidence>
<gene>
    <name evidence="2" type="primary">ORF8741</name>
</gene>
<feature type="non-terminal residue" evidence="2">
    <location>
        <position position="78"/>
    </location>
</feature>
<name>A0A0B6Y0S1_9EUPU</name>
<dbReference type="EMBL" id="HACG01002889">
    <property type="protein sequence ID" value="CEK49754.1"/>
    <property type="molecule type" value="Transcribed_RNA"/>
</dbReference>
<protein>
    <submittedName>
        <fullName evidence="2">Uncharacterized protein</fullName>
    </submittedName>
</protein>